<dbReference type="EMBL" id="UXUI01012082">
    <property type="protein sequence ID" value="VDD96698.1"/>
    <property type="molecule type" value="Genomic_DNA"/>
</dbReference>
<dbReference type="OrthoDB" id="5820458at2759"/>
<feature type="binding site" description="proximal binding residue" evidence="6">
    <location>
        <position position="99"/>
    </location>
    <ligand>
        <name>heme</name>
        <dbReference type="ChEBI" id="CHEBI:30413"/>
    </ligand>
    <ligandPart>
        <name>Fe</name>
        <dbReference type="ChEBI" id="CHEBI:18248"/>
    </ligandPart>
</feature>
<dbReference type="GO" id="GO:0005506">
    <property type="term" value="F:iron ion binding"/>
    <property type="evidence" value="ECO:0007669"/>
    <property type="project" value="InterPro"/>
</dbReference>
<evidence type="ECO:0000256" key="1">
    <source>
        <dbReference type="ARBA" id="ARBA00022448"/>
    </source>
</evidence>
<dbReference type="Gene3D" id="1.10.490.10">
    <property type="entry name" value="Globins"/>
    <property type="match status" value="1"/>
</dbReference>
<dbReference type="GO" id="GO:0020037">
    <property type="term" value="F:heme binding"/>
    <property type="evidence" value="ECO:0007669"/>
    <property type="project" value="InterPro"/>
</dbReference>
<dbReference type="STRING" id="51028.A0A0N4VMQ3"/>
<keyword evidence="5 6" id="KW-0408">Iron</keyword>
<evidence type="ECO:0000313" key="9">
    <source>
        <dbReference type="EMBL" id="VDD96698.1"/>
    </source>
</evidence>
<evidence type="ECO:0000313" key="11">
    <source>
        <dbReference type="WBParaSite" id="EVEC_0001223001-mRNA-1"/>
    </source>
</evidence>
<evidence type="ECO:0000313" key="10">
    <source>
        <dbReference type="Proteomes" id="UP000274131"/>
    </source>
</evidence>
<proteinExistence type="inferred from homology"/>
<evidence type="ECO:0000256" key="7">
    <source>
        <dbReference type="RuleBase" id="RU000356"/>
    </source>
</evidence>
<dbReference type="InterPro" id="IPR000971">
    <property type="entry name" value="Globin"/>
</dbReference>
<gene>
    <name evidence="9" type="ORF">EVEC_LOCUS11449</name>
</gene>
<evidence type="ECO:0000256" key="2">
    <source>
        <dbReference type="ARBA" id="ARBA00022617"/>
    </source>
</evidence>
<organism evidence="11">
    <name type="scientific">Enterobius vermicularis</name>
    <name type="common">Human pinworm</name>
    <dbReference type="NCBI Taxonomy" id="51028"/>
    <lineage>
        <taxon>Eukaryota</taxon>
        <taxon>Metazoa</taxon>
        <taxon>Ecdysozoa</taxon>
        <taxon>Nematoda</taxon>
        <taxon>Chromadorea</taxon>
        <taxon>Rhabditida</taxon>
        <taxon>Spirurina</taxon>
        <taxon>Oxyuridomorpha</taxon>
        <taxon>Oxyuroidea</taxon>
        <taxon>Oxyuridae</taxon>
        <taxon>Enterobius</taxon>
    </lineage>
</organism>
<reference evidence="11" key="1">
    <citation type="submission" date="2017-02" db="UniProtKB">
        <authorList>
            <consortium name="WormBaseParasite"/>
        </authorList>
    </citation>
    <scope>IDENTIFICATION</scope>
</reference>
<evidence type="ECO:0000259" key="8">
    <source>
        <dbReference type="PROSITE" id="PS01033"/>
    </source>
</evidence>
<dbReference type="CDD" id="cd01040">
    <property type="entry name" value="Mb-like"/>
    <property type="match status" value="1"/>
</dbReference>
<dbReference type="AlphaFoldDB" id="A0A0N4VMQ3"/>
<dbReference type="InterPro" id="IPR012292">
    <property type="entry name" value="Globin/Proto"/>
</dbReference>
<keyword evidence="1 7" id="KW-0813">Transport</keyword>
<keyword evidence="2 7" id="KW-0349">Heme</keyword>
<comment type="similarity">
    <text evidence="7">Belongs to the globin family.</text>
</comment>
<feature type="domain" description="Globin" evidence="8">
    <location>
        <begin position="1"/>
        <end position="150"/>
    </location>
</feature>
<dbReference type="Proteomes" id="UP000274131">
    <property type="component" value="Unassembled WGS sequence"/>
</dbReference>
<protein>
    <submittedName>
        <fullName evidence="11">GLOBIN domain-containing protein</fullName>
    </submittedName>
</protein>
<dbReference type="PIRSF" id="PIRSF002026">
    <property type="entry name" value="Nematode_globin"/>
    <property type="match status" value="1"/>
</dbReference>
<accession>A0A0N4VMQ3</accession>
<evidence type="ECO:0000256" key="6">
    <source>
        <dbReference type="PIRSR" id="PIRSR002026-1"/>
    </source>
</evidence>
<reference evidence="9 10" key="2">
    <citation type="submission" date="2018-10" db="EMBL/GenBank/DDBJ databases">
        <authorList>
            <consortium name="Pathogen Informatics"/>
        </authorList>
    </citation>
    <scope>NUCLEOTIDE SEQUENCE [LARGE SCALE GENOMIC DNA]</scope>
</reference>
<dbReference type="InterPro" id="IPR009050">
    <property type="entry name" value="Globin-like_sf"/>
</dbReference>
<dbReference type="GO" id="GO:0005344">
    <property type="term" value="F:oxygen carrier activity"/>
    <property type="evidence" value="ECO:0007669"/>
    <property type="project" value="UniProtKB-KW"/>
</dbReference>
<dbReference type="PROSITE" id="PS01033">
    <property type="entry name" value="GLOBIN"/>
    <property type="match status" value="1"/>
</dbReference>
<sequence>MEAVEIKQLCKESMVHSRLGKDEVAIQDGKDFYKHMFGNHPALRKYFKGAENYSPEDVQKSDRFAKQGQRILLACHILADTYDDKATFKAYARETVNRHRQYKMEPVLWRAFFDVFINYLKTKTTVSTKMEDAWKQLGDDFAAECLSHLEDLGLPH</sequence>
<evidence type="ECO:0000256" key="4">
    <source>
        <dbReference type="ARBA" id="ARBA00022723"/>
    </source>
</evidence>
<dbReference type="Pfam" id="PF00042">
    <property type="entry name" value="Globin"/>
    <property type="match status" value="1"/>
</dbReference>
<keyword evidence="4 6" id="KW-0479">Metal-binding</keyword>
<dbReference type="GO" id="GO:0019825">
    <property type="term" value="F:oxygen binding"/>
    <property type="evidence" value="ECO:0007669"/>
    <property type="project" value="InterPro"/>
</dbReference>
<evidence type="ECO:0000256" key="5">
    <source>
        <dbReference type="ARBA" id="ARBA00023004"/>
    </source>
</evidence>
<dbReference type="InterPro" id="IPR044399">
    <property type="entry name" value="Mb-like_M"/>
</dbReference>
<evidence type="ECO:0000256" key="3">
    <source>
        <dbReference type="ARBA" id="ARBA00022621"/>
    </source>
</evidence>
<dbReference type="InterPro" id="IPR012085">
    <property type="entry name" value="Globin_nematode"/>
</dbReference>
<keyword evidence="3 7" id="KW-0561">Oxygen transport</keyword>
<keyword evidence="10" id="KW-1185">Reference proteome</keyword>
<dbReference type="SUPFAM" id="SSF46458">
    <property type="entry name" value="Globin-like"/>
    <property type="match status" value="1"/>
</dbReference>
<dbReference type="WBParaSite" id="EVEC_0001223001-mRNA-1">
    <property type="protein sequence ID" value="EVEC_0001223001-mRNA-1"/>
    <property type="gene ID" value="EVEC_0001223001"/>
</dbReference>
<name>A0A0N4VMQ3_ENTVE</name>